<gene>
    <name evidence="1" type="ORF">DB32_002413</name>
</gene>
<dbReference type="EMBL" id="CP011125">
    <property type="protein sequence ID" value="AKF05264.1"/>
    <property type="molecule type" value="Genomic_DNA"/>
</dbReference>
<evidence type="ECO:0000313" key="1">
    <source>
        <dbReference type="EMBL" id="AKF05264.1"/>
    </source>
</evidence>
<dbReference type="Gene3D" id="3.40.50.1820">
    <property type="entry name" value="alpha/beta hydrolase"/>
    <property type="match status" value="1"/>
</dbReference>
<organism evidence="1 2">
    <name type="scientific">Sandaracinus amylolyticus</name>
    <dbReference type="NCBI Taxonomy" id="927083"/>
    <lineage>
        <taxon>Bacteria</taxon>
        <taxon>Pseudomonadati</taxon>
        <taxon>Myxococcota</taxon>
        <taxon>Polyangia</taxon>
        <taxon>Polyangiales</taxon>
        <taxon>Sandaracinaceae</taxon>
        <taxon>Sandaracinus</taxon>
    </lineage>
</organism>
<dbReference type="SUPFAM" id="SSF53474">
    <property type="entry name" value="alpha/beta-Hydrolases"/>
    <property type="match status" value="1"/>
</dbReference>
<dbReference type="Proteomes" id="UP000034883">
    <property type="component" value="Chromosome"/>
</dbReference>
<dbReference type="InterPro" id="IPR029058">
    <property type="entry name" value="AB_hydrolase_fold"/>
</dbReference>
<sequence>MSARRGMHLLRWLGPWTDGAQVPHAIARRELTVRDGARAFAATVWRPEDEPPTGSLLLVPGLHFLGPRDPRFDRFARVLARSGLVVLAPHLPDFTQLVVGRDLVRDTERAWDALLALPDRPRGKPGVFSISFGSMPALRLASARGDEVGSLIVFGGFADFRRTVHFALAGDGTRANDPLNAPVVFINLVEHLGVAPEDRARLCAAWRRQCERTWGKDESKRPEVYQGVARELARELPAHLRELFLVGARTAPGTDSIGLAALERSRGAFDWIDPRPHLHGLRCDVELVHGTGDDVIPHDESAALLAAMPSHVRARRHLTGLYGHTAKGKGIGELAREARAAIDEVRSLVRILGAIARASR</sequence>
<dbReference type="AlphaFoldDB" id="A0A0F6SEI7"/>
<name>A0A0F6SEI7_9BACT</name>
<evidence type="ECO:0008006" key="3">
    <source>
        <dbReference type="Google" id="ProtNLM"/>
    </source>
</evidence>
<protein>
    <recommendedName>
        <fullName evidence="3">Alpha/beta hydrolase</fullName>
    </recommendedName>
</protein>
<proteinExistence type="predicted"/>
<evidence type="ECO:0000313" key="2">
    <source>
        <dbReference type="Proteomes" id="UP000034883"/>
    </source>
</evidence>
<reference evidence="1 2" key="1">
    <citation type="submission" date="2015-03" db="EMBL/GenBank/DDBJ databases">
        <title>Genome assembly of Sandaracinus amylolyticus DSM 53668.</title>
        <authorList>
            <person name="Sharma G."/>
            <person name="Subramanian S."/>
        </authorList>
    </citation>
    <scope>NUCLEOTIDE SEQUENCE [LARGE SCALE GENOMIC DNA]</scope>
    <source>
        <strain evidence="1 2">DSM 53668</strain>
    </source>
</reference>
<keyword evidence="2" id="KW-1185">Reference proteome</keyword>
<dbReference type="OrthoDB" id="111567at2"/>
<dbReference type="KEGG" id="samy:DB32_002413"/>
<dbReference type="RefSeq" id="WP_053232522.1">
    <property type="nucleotide sequence ID" value="NZ_CP011125.1"/>
</dbReference>
<accession>A0A0F6SEI7</accession>
<dbReference type="STRING" id="927083.DB32_002413"/>